<comment type="caution">
    <text evidence="2">The sequence shown here is derived from an EMBL/GenBank/DDBJ whole genome shotgun (WGS) entry which is preliminary data.</text>
</comment>
<dbReference type="EMBL" id="SPSF01000008">
    <property type="protein sequence ID" value="MPQ60657.1"/>
    <property type="molecule type" value="Genomic_DNA"/>
</dbReference>
<feature type="coiled-coil region" evidence="1">
    <location>
        <begin position="18"/>
        <end position="65"/>
    </location>
</feature>
<reference evidence="2 3" key="1">
    <citation type="journal article" date="2019" name="Lett. Appl. Microbiol.">
        <title>A case of 'blown pack' spoilage of vacuum-packaged pork likely associated with Clostridium estertheticum in Canada.</title>
        <authorList>
            <person name="Zhang P."/>
            <person name="Ward P."/>
            <person name="McMullen L.M."/>
            <person name="Yang X."/>
        </authorList>
    </citation>
    <scope>NUCLEOTIDE SEQUENCE [LARGE SCALE GENOMIC DNA]</scope>
    <source>
        <strain evidence="2 3">MA19</strain>
    </source>
</reference>
<gene>
    <name evidence="2" type="ORF">E4V82_00785</name>
</gene>
<dbReference type="RefSeq" id="WP_152749693.1">
    <property type="nucleotide sequence ID" value="NZ_JAHLDO010000008.1"/>
</dbReference>
<protein>
    <submittedName>
        <fullName evidence="2">Uncharacterized protein</fullName>
    </submittedName>
</protein>
<proteinExistence type="predicted"/>
<evidence type="ECO:0000256" key="1">
    <source>
        <dbReference type="SAM" id="Coils"/>
    </source>
</evidence>
<name>A0A5N7IW25_9CLOT</name>
<evidence type="ECO:0000313" key="3">
    <source>
        <dbReference type="Proteomes" id="UP000342249"/>
    </source>
</evidence>
<accession>A0A5N7IW25</accession>
<keyword evidence="1" id="KW-0175">Coiled coil</keyword>
<dbReference type="AlphaFoldDB" id="A0A5N7IW25"/>
<dbReference type="Proteomes" id="UP000342249">
    <property type="component" value="Unassembled WGS sequence"/>
</dbReference>
<sequence>MGKSKKDMGMDEPEFDISEVEESTVEEYDMKLDNMKDEVKKLKKIRRRQKKLNELEFQHKEILRKMDKSCKKNK</sequence>
<organism evidence="2 3">
    <name type="scientific">Clostridium estertheticum</name>
    <dbReference type="NCBI Taxonomy" id="238834"/>
    <lineage>
        <taxon>Bacteria</taxon>
        <taxon>Bacillati</taxon>
        <taxon>Bacillota</taxon>
        <taxon>Clostridia</taxon>
        <taxon>Eubacteriales</taxon>
        <taxon>Clostridiaceae</taxon>
        <taxon>Clostridium</taxon>
    </lineage>
</organism>
<evidence type="ECO:0000313" key="2">
    <source>
        <dbReference type="EMBL" id="MPQ60657.1"/>
    </source>
</evidence>